<feature type="transmembrane region" description="Helical" evidence="9">
    <location>
        <begin position="55"/>
        <end position="79"/>
    </location>
</feature>
<feature type="transmembrane region" description="Helical" evidence="9">
    <location>
        <begin position="255"/>
        <end position="281"/>
    </location>
</feature>
<evidence type="ECO:0000313" key="10">
    <source>
        <dbReference type="EMBL" id="MDG9700542.1"/>
    </source>
</evidence>
<keyword evidence="4 9" id="KW-0812">Transmembrane</keyword>
<evidence type="ECO:0000256" key="5">
    <source>
        <dbReference type="ARBA" id="ARBA00022970"/>
    </source>
</evidence>
<gene>
    <name evidence="10" type="ORF">QB898_12655</name>
</gene>
<dbReference type="InterPro" id="IPR001851">
    <property type="entry name" value="ABC_transp_permease"/>
</dbReference>
<feature type="transmembrane region" description="Helical" evidence="9">
    <location>
        <begin position="315"/>
        <end position="333"/>
    </location>
</feature>
<comment type="subcellular location">
    <subcellularLocation>
        <location evidence="1">Cell membrane</location>
        <topology evidence="1">Multi-pass membrane protein</topology>
    </subcellularLocation>
</comment>
<dbReference type="AlphaFoldDB" id="A0AAW6RQQ8"/>
<keyword evidence="3" id="KW-1003">Cell membrane</keyword>
<keyword evidence="6 9" id="KW-1133">Transmembrane helix</keyword>
<proteinExistence type="inferred from homology"/>
<evidence type="ECO:0000256" key="1">
    <source>
        <dbReference type="ARBA" id="ARBA00004651"/>
    </source>
</evidence>
<dbReference type="GO" id="GO:0006865">
    <property type="term" value="P:amino acid transport"/>
    <property type="evidence" value="ECO:0007669"/>
    <property type="project" value="UniProtKB-KW"/>
</dbReference>
<dbReference type="RefSeq" id="WP_279525238.1">
    <property type="nucleotide sequence ID" value="NZ_JARVII010000042.1"/>
</dbReference>
<dbReference type="GO" id="GO:0005886">
    <property type="term" value="C:plasma membrane"/>
    <property type="evidence" value="ECO:0007669"/>
    <property type="project" value="UniProtKB-SubCell"/>
</dbReference>
<evidence type="ECO:0000256" key="4">
    <source>
        <dbReference type="ARBA" id="ARBA00022692"/>
    </source>
</evidence>
<dbReference type="CDD" id="cd06582">
    <property type="entry name" value="TM_PBP1_LivH_like"/>
    <property type="match status" value="1"/>
</dbReference>
<dbReference type="EMBL" id="JARVII010000042">
    <property type="protein sequence ID" value="MDG9700542.1"/>
    <property type="molecule type" value="Genomic_DNA"/>
</dbReference>
<accession>A0AAW6RQQ8</accession>
<feature type="transmembrane region" description="Helical" evidence="9">
    <location>
        <begin position="173"/>
        <end position="190"/>
    </location>
</feature>
<evidence type="ECO:0000256" key="9">
    <source>
        <dbReference type="SAM" id="Phobius"/>
    </source>
</evidence>
<dbReference type="Proteomes" id="UP001237156">
    <property type="component" value="Unassembled WGS sequence"/>
</dbReference>
<evidence type="ECO:0000256" key="6">
    <source>
        <dbReference type="ARBA" id="ARBA00022989"/>
    </source>
</evidence>
<protein>
    <submittedName>
        <fullName evidence="10">Branched-chain amino acid ABC transporter permease</fullName>
    </submittedName>
</protein>
<feature type="transmembrane region" description="Helical" evidence="9">
    <location>
        <begin position="219"/>
        <end position="243"/>
    </location>
</feature>
<evidence type="ECO:0000256" key="7">
    <source>
        <dbReference type="ARBA" id="ARBA00023136"/>
    </source>
</evidence>
<feature type="transmembrane region" description="Helical" evidence="9">
    <location>
        <begin position="7"/>
        <end position="35"/>
    </location>
</feature>
<keyword evidence="11" id="KW-1185">Reference proteome</keyword>
<dbReference type="PANTHER" id="PTHR11795:SF442">
    <property type="entry name" value="ABC TRANSPORTER ATP-BINDING PROTEIN"/>
    <property type="match status" value="1"/>
</dbReference>
<keyword evidence="7 9" id="KW-0472">Membrane</keyword>
<evidence type="ECO:0000256" key="3">
    <source>
        <dbReference type="ARBA" id="ARBA00022475"/>
    </source>
</evidence>
<organism evidence="10 11">
    <name type="scientific">Ottowia cancrivicina</name>
    <dbReference type="NCBI Taxonomy" id="3040346"/>
    <lineage>
        <taxon>Bacteria</taxon>
        <taxon>Pseudomonadati</taxon>
        <taxon>Pseudomonadota</taxon>
        <taxon>Betaproteobacteria</taxon>
        <taxon>Burkholderiales</taxon>
        <taxon>Comamonadaceae</taxon>
        <taxon>Ottowia</taxon>
    </lineage>
</organism>
<evidence type="ECO:0000313" key="11">
    <source>
        <dbReference type="Proteomes" id="UP001237156"/>
    </source>
</evidence>
<dbReference type="PANTHER" id="PTHR11795">
    <property type="entry name" value="BRANCHED-CHAIN AMINO ACID TRANSPORT SYSTEM PERMEASE PROTEIN LIVH"/>
    <property type="match status" value="1"/>
</dbReference>
<dbReference type="InterPro" id="IPR052157">
    <property type="entry name" value="BCAA_transport_permease"/>
</dbReference>
<dbReference type="GO" id="GO:0022857">
    <property type="term" value="F:transmembrane transporter activity"/>
    <property type="evidence" value="ECO:0007669"/>
    <property type="project" value="InterPro"/>
</dbReference>
<reference evidence="10 11" key="1">
    <citation type="submission" date="2023-04" db="EMBL/GenBank/DDBJ databases">
        <title>Ottowia paracancer sp. nov., isolated from human stomach.</title>
        <authorList>
            <person name="Song Y."/>
        </authorList>
    </citation>
    <scope>NUCLEOTIDE SEQUENCE [LARGE SCALE GENOMIC DNA]</scope>
    <source>
        <strain evidence="10 11">10c7w1</strain>
    </source>
</reference>
<keyword evidence="2" id="KW-0813">Transport</keyword>
<evidence type="ECO:0000256" key="8">
    <source>
        <dbReference type="ARBA" id="ARBA00037998"/>
    </source>
</evidence>
<keyword evidence="5" id="KW-0029">Amino-acid transport</keyword>
<comment type="caution">
    <text evidence="10">The sequence shown here is derived from an EMBL/GenBank/DDBJ whole genome shotgun (WGS) entry which is preliminary data.</text>
</comment>
<sequence>MSAQYLIVTLLNGISYGLLLFMLSAGLTLIFSLMGVLNFAHASFYMLGAYAGWSLAGWLGFAPALALAPLAVGLAGAAFERWVLRRVHVFGHVPELLATFGLAYVVQEAVQLAWGRGPLEFAPPAWLQGAAFTLVGPPQQGLLGLLELQWVAGAASATVCQTAICTPFAAMRAFMAAVALGMLGALWLLLARTRLGLVVQAALTHPQMAQALGHNVPRVFMLVFGCGAALAALAGVLGGSAFVTEPGMAQALGPIIFVVVMVGGLGSLAGALAASLLIGLLQTAAVAVNASVLDALQALHLAPAASDSPLLRLPLAQIAPVLPYLLLVLVLAIRPQGLMGRRQA</sequence>
<evidence type="ECO:0000256" key="2">
    <source>
        <dbReference type="ARBA" id="ARBA00022448"/>
    </source>
</evidence>
<comment type="similarity">
    <text evidence="8">Belongs to the binding-protein-dependent transport system permease family. LivHM subfamily.</text>
</comment>
<name>A0AAW6RQQ8_9BURK</name>
<dbReference type="Pfam" id="PF02653">
    <property type="entry name" value="BPD_transp_2"/>
    <property type="match status" value="1"/>
</dbReference>